<feature type="transmembrane region" description="Helical" evidence="5">
    <location>
        <begin position="27"/>
        <end position="49"/>
    </location>
</feature>
<dbReference type="EMBL" id="MU252144">
    <property type="protein sequence ID" value="KAG9228043.1"/>
    <property type="molecule type" value="Genomic_DNA"/>
</dbReference>
<proteinExistence type="predicted"/>
<dbReference type="PANTHER" id="PTHR23501:SF43">
    <property type="entry name" value="MULTIDRUG TRANSPORTER, PUTATIVE (AFU_ORTHOLOGUE AFUA_6G03040)-RELATED"/>
    <property type="match status" value="1"/>
</dbReference>
<accession>A0A9P8BYI0</accession>
<dbReference type="Pfam" id="PF07690">
    <property type="entry name" value="MFS_1"/>
    <property type="match status" value="1"/>
</dbReference>
<gene>
    <name evidence="6" type="ORF">BJ875DRAFT_390223</name>
</gene>
<dbReference type="Proteomes" id="UP000824998">
    <property type="component" value="Unassembled WGS sequence"/>
</dbReference>
<feature type="transmembrane region" description="Helical" evidence="5">
    <location>
        <begin position="124"/>
        <end position="148"/>
    </location>
</feature>
<comment type="caution">
    <text evidence="6">The sequence shown here is derived from an EMBL/GenBank/DDBJ whole genome shotgun (WGS) entry which is preliminary data.</text>
</comment>
<evidence type="ECO:0000313" key="6">
    <source>
        <dbReference type="EMBL" id="KAG9228043.1"/>
    </source>
</evidence>
<keyword evidence="7" id="KW-1185">Reference proteome</keyword>
<keyword evidence="2 5" id="KW-0812">Transmembrane</keyword>
<name>A0A9P8BYI0_9HELO</name>
<dbReference type="OrthoDB" id="440553at2759"/>
<dbReference type="InterPro" id="IPR011701">
    <property type="entry name" value="MFS"/>
</dbReference>
<dbReference type="GO" id="GO:0022857">
    <property type="term" value="F:transmembrane transporter activity"/>
    <property type="evidence" value="ECO:0007669"/>
    <property type="project" value="InterPro"/>
</dbReference>
<keyword evidence="3 5" id="KW-1133">Transmembrane helix</keyword>
<evidence type="ECO:0000256" key="4">
    <source>
        <dbReference type="ARBA" id="ARBA00023136"/>
    </source>
</evidence>
<organism evidence="6 7">
    <name type="scientific">Amylocarpus encephaloides</name>
    <dbReference type="NCBI Taxonomy" id="45428"/>
    <lineage>
        <taxon>Eukaryota</taxon>
        <taxon>Fungi</taxon>
        <taxon>Dikarya</taxon>
        <taxon>Ascomycota</taxon>
        <taxon>Pezizomycotina</taxon>
        <taxon>Leotiomycetes</taxon>
        <taxon>Helotiales</taxon>
        <taxon>Helotiales incertae sedis</taxon>
        <taxon>Amylocarpus</taxon>
    </lineage>
</organism>
<evidence type="ECO:0000256" key="2">
    <source>
        <dbReference type="ARBA" id="ARBA00022692"/>
    </source>
</evidence>
<keyword evidence="4 5" id="KW-0472">Membrane</keyword>
<evidence type="ECO:0000313" key="7">
    <source>
        <dbReference type="Proteomes" id="UP000824998"/>
    </source>
</evidence>
<evidence type="ECO:0000256" key="5">
    <source>
        <dbReference type="SAM" id="Phobius"/>
    </source>
</evidence>
<evidence type="ECO:0008006" key="8">
    <source>
        <dbReference type="Google" id="ProtNLM"/>
    </source>
</evidence>
<dbReference type="Gene3D" id="1.20.1250.20">
    <property type="entry name" value="MFS general substrate transporter like domains"/>
    <property type="match status" value="1"/>
</dbReference>
<feature type="transmembrane region" description="Helical" evidence="5">
    <location>
        <begin position="98"/>
        <end position="118"/>
    </location>
</feature>
<dbReference type="InterPro" id="IPR036259">
    <property type="entry name" value="MFS_trans_sf"/>
</dbReference>
<protein>
    <recommendedName>
        <fullName evidence="8">Major facilitator superfamily (MFS) profile domain-containing protein</fullName>
    </recommendedName>
</protein>
<reference evidence="6" key="1">
    <citation type="journal article" date="2021" name="IMA Fungus">
        <title>Genomic characterization of three marine fungi, including Emericellopsis atlantica sp. nov. with signatures of a generalist lifestyle and marine biomass degradation.</title>
        <authorList>
            <person name="Hagestad O.C."/>
            <person name="Hou L."/>
            <person name="Andersen J.H."/>
            <person name="Hansen E.H."/>
            <person name="Altermark B."/>
            <person name="Li C."/>
            <person name="Kuhnert E."/>
            <person name="Cox R.J."/>
            <person name="Crous P.W."/>
            <person name="Spatafora J.W."/>
            <person name="Lail K."/>
            <person name="Amirebrahimi M."/>
            <person name="Lipzen A."/>
            <person name="Pangilinan J."/>
            <person name="Andreopoulos W."/>
            <person name="Hayes R.D."/>
            <person name="Ng V."/>
            <person name="Grigoriev I.V."/>
            <person name="Jackson S.A."/>
            <person name="Sutton T.D.S."/>
            <person name="Dobson A.D.W."/>
            <person name="Rama T."/>
        </authorList>
    </citation>
    <scope>NUCLEOTIDE SEQUENCE</scope>
    <source>
        <strain evidence="6">TRa018bII</strain>
    </source>
</reference>
<comment type="subcellular location">
    <subcellularLocation>
        <location evidence="1">Membrane</location>
        <topology evidence="1">Multi-pass membrane protein</topology>
    </subcellularLocation>
</comment>
<dbReference type="SUPFAM" id="SSF103473">
    <property type="entry name" value="MFS general substrate transporter"/>
    <property type="match status" value="1"/>
</dbReference>
<evidence type="ECO:0000256" key="3">
    <source>
        <dbReference type="ARBA" id="ARBA00022989"/>
    </source>
</evidence>
<sequence>MGAGIYSIGSIIFFEIVPPRKFPHYSALVSIVITCLAVFGLLLVGLINAHTTWRWIFYLNLPTWFISFSLLILLLPSTMPDQKHTNGTLANVKSLPRIDIIGAVLLLGLCIFIVAPLQLAVSGISFGSVVNIVLFVCAGSFSVVFLFWERFVTTKRELPEAAFPWRLFIDRRVMGMIL</sequence>
<dbReference type="PANTHER" id="PTHR23501">
    <property type="entry name" value="MAJOR FACILITATOR SUPERFAMILY"/>
    <property type="match status" value="1"/>
</dbReference>
<dbReference type="GO" id="GO:0005886">
    <property type="term" value="C:plasma membrane"/>
    <property type="evidence" value="ECO:0007669"/>
    <property type="project" value="TreeGrafter"/>
</dbReference>
<feature type="transmembrane region" description="Helical" evidence="5">
    <location>
        <begin position="55"/>
        <end position="77"/>
    </location>
</feature>
<dbReference type="AlphaFoldDB" id="A0A9P8BYI0"/>
<evidence type="ECO:0000256" key="1">
    <source>
        <dbReference type="ARBA" id="ARBA00004141"/>
    </source>
</evidence>